<dbReference type="OrthoDB" id="413008at2759"/>
<comment type="similarity">
    <text evidence="1">Belongs to the ThrE exporter (TC 2.A.79) family.</text>
</comment>
<name>A0A2X0N0P9_9BASI</name>
<evidence type="ECO:0000256" key="1">
    <source>
        <dbReference type="ARBA" id="ARBA00034125"/>
    </source>
</evidence>
<protein>
    <submittedName>
        <fullName evidence="3">BZ3500_MvSof-1268-A1-R1_Chr2-2g04925 protein</fullName>
    </submittedName>
</protein>
<gene>
    <name evidence="3" type="ORF">BZ3500_MVSOF-1268-A1-R1_CHR2-2G04925</name>
</gene>
<dbReference type="InterPro" id="IPR051361">
    <property type="entry name" value="ThrE/Ser_Exporter"/>
</dbReference>
<dbReference type="STRING" id="289078.A0A2X0N0P9"/>
<keyword evidence="4" id="KW-1185">Reference proteome</keyword>
<dbReference type="Pfam" id="PF06738">
    <property type="entry name" value="ThrE"/>
    <property type="match status" value="1"/>
</dbReference>
<sequence>MQSASARTEPTKRCVCFRSEVPLRAAENHSEENSVEPSRITTSRQPERQQFILKLARAFMMFGAPSHRLEAQLQATARVLEINCQVIYIPAVMLVSFGDSATHTSEVRFVRQSSGLDLGKLKTAYMIYYDTIYDKISVTDASKQLDDLMLAGPVSGGRKLEMVAFG</sequence>
<dbReference type="PANTHER" id="PTHR31082:SF4">
    <property type="entry name" value="PHEROMONE-REGULATED MEMBRANE PROTEIN 10"/>
    <property type="match status" value="1"/>
</dbReference>
<dbReference type="PANTHER" id="PTHR31082">
    <property type="entry name" value="PHEROMONE-REGULATED MEMBRANE PROTEIN 10"/>
    <property type="match status" value="1"/>
</dbReference>
<dbReference type="GO" id="GO:0022857">
    <property type="term" value="F:transmembrane transporter activity"/>
    <property type="evidence" value="ECO:0007669"/>
    <property type="project" value="InterPro"/>
</dbReference>
<dbReference type="AlphaFoldDB" id="A0A2X0N0P9"/>
<dbReference type="EMBL" id="FMWP01000010">
    <property type="protein sequence ID" value="SCZ87459.1"/>
    <property type="molecule type" value="Genomic_DNA"/>
</dbReference>
<dbReference type="InterPro" id="IPR010619">
    <property type="entry name" value="ThrE-like_N"/>
</dbReference>
<dbReference type="Proteomes" id="UP000249723">
    <property type="component" value="Unassembled WGS sequence"/>
</dbReference>
<accession>A0A2X0N0P9</accession>
<feature type="domain" description="Threonine/serine exporter-like N-terminal" evidence="2">
    <location>
        <begin position="50"/>
        <end position="150"/>
    </location>
</feature>
<evidence type="ECO:0000259" key="2">
    <source>
        <dbReference type="Pfam" id="PF06738"/>
    </source>
</evidence>
<evidence type="ECO:0000313" key="3">
    <source>
        <dbReference type="EMBL" id="SCZ87459.1"/>
    </source>
</evidence>
<evidence type="ECO:0000313" key="4">
    <source>
        <dbReference type="Proteomes" id="UP000249723"/>
    </source>
</evidence>
<organism evidence="3 4">
    <name type="scientific">Microbotryum saponariae</name>
    <dbReference type="NCBI Taxonomy" id="289078"/>
    <lineage>
        <taxon>Eukaryota</taxon>
        <taxon>Fungi</taxon>
        <taxon>Dikarya</taxon>
        <taxon>Basidiomycota</taxon>
        <taxon>Pucciniomycotina</taxon>
        <taxon>Microbotryomycetes</taxon>
        <taxon>Microbotryales</taxon>
        <taxon>Microbotryaceae</taxon>
        <taxon>Microbotryum</taxon>
    </lineage>
</organism>
<reference evidence="4" key="1">
    <citation type="submission" date="2016-10" db="EMBL/GenBank/DDBJ databases">
        <authorList>
            <person name="Jeantristanb JTB J.-T."/>
            <person name="Ricardo R."/>
        </authorList>
    </citation>
    <scope>NUCLEOTIDE SEQUENCE [LARGE SCALE GENOMIC DNA]</scope>
</reference>
<proteinExistence type="inferred from homology"/>